<dbReference type="GeneID" id="54347545"/>
<evidence type="ECO:0000313" key="2">
    <source>
        <dbReference type="EMBL" id="KAF1930083.1"/>
    </source>
</evidence>
<name>A0A6A5RRK5_9PLEO</name>
<accession>A0A6A5RRK5</accession>
<reference evidence="2" key="1">
    <citation type="journal article" date="2020" name="Stud. Mycol.">
        <title>101 Dothideomycetes genomes: a test case for predicting lifestyles and emergence of pathogens.</title>
        <authorList>
            <person name="Haridas S."/>
            <person name="Albert R."/>
            <person name="Binder M."/>
            <person name="Bloem J."/>
            <person name="Labutti K."/>
            <person name="Salamov A."/>
            <person name="Andreopoulos B."/>
            <person name="Baker S."/>
            <person name="Barry K."/>
            <person name="Bills G."/>
            <person name="Bluhm B."/>
            <person name="Cannon C."/>
            <person name="Castanera R."/>
            <person name="Culley D."/>
            <person name="Daum C."/>
            <person name="Ezra D."/>
            <person name="Gonzalez J."/>
            <person name="Henrissat B."/>
            <person name="Kuo A."/>
            <person name="Liang C."/>
            <person name="Lipzen A."/>
            <person name="Lutzoni F."/>
            <person name="Magnuson J."/>
            <person name="Mondo S."/>
            <person name="Nolan M."/>
            <person name="Ohm R."/>
            <person name="Pangilinan J."/>
            <person name="Park H.-J."/>
            <person name="Ramirez L."/>
            <person name="Alfaro M."/>
            <person name="Sun H."/>
            <person name="Tritt A."/>
            <person name="Yoshinaga Y."/>
            <person name="Zwiers L.-H."/>
            <person name="Turgeon B."/>
            <person name="Goodwin S."/>
            <person name="Spatafora J."/>
            <person name="Crous P."/>
            <person name="Grigoriev I."/>
        </authorList>
    </citation>
    <scope>NUCLEOTIDE SEQUENCE</scope>
    <source>
        <strain evidence="2">CBS 183.55</strain>
    </source>
</reference>
<gene>
    <name evidence="2" type="ORF">M421DRAFT_384171</name>
</gene>
<feature type="transmembrane region" description="Helical" evidence="1">
    <location>
        <begin position="37"/>
        <end position="57"/>
    </location>
</feature>
<dbReference type="EMBL" id="ML978964">
    <property type="protein sequence ID" value="KAF1930083.1"/>
    <property type="molecule type" value="Genomic_DNA"/>
</dbReference>
<keyword evidence="1" id="KW-0472">Membrane</keyword>
<keyword evidence="3" id="KW-1185">Reference proteome</keyword>
<proteinExistence type="predicted"/>
<dbReference type="Proteomes" id="UP000800082">
    <property type="component" value="Unassembled WGS sequence"/>
</dbReference>
<evidence type="ECO:0000313" key="3">
    <source>
        <dbReference type="Proteomes" id="UP000800082"/>
    </source>
</evidence>
<dbReference type="AlphaFoldDB" id="A0A6A5RRK5"/>
<evidence type="ECO:0000256" key="1">
    <source>
        <dbReference type="SAM" id="Phobius"/>
    </source>
</evidence>
<dbReference type="RefSeq" id="XP_033450331.1">
    <property type="nucleotide sequence ID" value="XM_033589896.1"/>
</dbReference>
<protein>
    <submittedName>
        <fullName evidence="2">Uncharacterized protein</fullName>
    </submittedName>
</protein>
<organism evidence="2 3">
    <name type="scientific">Didymella exigua CBS 183.55</name>
    <dbReference type="NCBI Taxonomy" id="1150837"/>
    <lineage>
        <taxon>Eukaryota</taxon>
        <taxon>Fungi</taxon>
        <taxon>Dikarya</taxon>
        <taxon>Ascomycota</taxon>
        <taxon>Pezizomycotina</taxon>
        <taxon>Dothideomycetes</taxon>
        <taxon>Pleosporomycetidae</taxon>
        <taxon>Pleosporales</taxon>
        <taxon>Pleosporineae</taxon>
        <taxon>Didymellaceae</taxon>
        <taxon>Didymella</taxon>
    </lineage>
</organism>
<keyword evidence="1" id="KW-1133">Transmembrane helix</keyword>
<sequence length="65" mass="7631">MVVLMSKDEEFDSVEHLCDYTIDLFYCLERHAMSTTHALLCFIHDAITVLLFMSVAWRRLLHSIV</sequence>
<keyword evidence="1" id="KW-0812">Transmembrane</keyword>